<comment type="caution">
    <text evidence="2">The sequence shown here is derived from an EMBL/GenBank/DDBJ whole genome shotgun (WGS) entry which is preliminary data.</text>
</comment>
<dbReference type="Gene3D" id="3.40.50.300">
    <property type="entry name" value="P-loop containing nucleotide triphosphate hydrolases"/>
    <property type="match status" value="1"/>
</dbReference>
<protein>
    <submittedName>
        <fullName evidence="2">ATPase AAA</fullName>
    </submittedName>
</protein>
<accession>A0ABR5SB69</accession>
<evidence type="ECO:0000313" key="2">
    <source>
        <dbReference type="EMBL" id="KWT76378.1"/>
    </source>
</evidence>
<proteinExistence type="predicted"/>
<sequence>MRWLKEIAYNRLHGTTRQKVRDRWEEMFGDQVIATAILDRLLHHCRVVNIKDNSFGWPLKHAAIGVISGA</sequence>
<evidence type="ECO:0000313" key="3">
    <source>
        <dbReference type="Proteomes" id="UP000060487"/>
    </source>
</evidence>
<dbReference type="InterPro" id="IPR027417">
    <property type="entry name" value="P-loop_NTPase"/>
</dbReference>
<dbReference type="EMBL" id="LNQR01000126">
    <property type="protein sequence ID" value="KWT76378.1"/>
    <property type="molecule type" value="Genomic_DNA"/>
</dbReference>
<gene>
    <name evidence="2" type="ORF">ASN18_3163</name>
</gene>
<reference evidence="2 3" key="1">
    <citation type="submission" date="2015-11" db="EMBL/GenBank/DDBJ databases">
        <authorList>
            <person name="Lin W."/>
        </authorList>
    </citation>
    <scope>NUCLEOTIDE SEQUENCE [LARGE SCALE GENOMIC DNA]</scope>
    <source>
        <strain evidence="2 3">HCH-1</strain>
    </source>
</reference>
<keyword evidence="3" id="KW-1185">Reference proteome</keyword>
<dbReference type="Pfam" id="PF01695">
    <property type="entry name" value="IstB_IS21"/>
    <property type="match status" value="1"/>
</dbReference>
<feature type="domain" description="IstB-like ATP-binding" evidence="1">
    <location>
        <begin position="16"/>
        <end position="55"/>
    </location>
</feature>
<dbReference type="InterPro" id="IPR002611">
    <property type="entry name" value="IstB_ATP-bd"/>
</dbReference>
<dbReference type="Proteomes" id="UP000060487">
    <property type="component" value="Unassembled WGS sequence"/>
</dbReference>
<name>A0ABR5SB69_9BACT</name>
<dbReference type="RefSeq" id="WP_085053769.1">
    <property type="nucleotide sequence ID" value="NZ_LNQR01000126.1"/>
</dbReference>
<evidence type="ECO:0000259" key="1">
    <source>
        <dbReference type="Pfam" id="PF01695"/>
    </source>
</evidence>
<organism evidence="2 3">
    <name type="scientific">Candidatus Magnetominusculus xianensis</name>
    <dbReference type="NCBI Taxonomy" id="1748249"/>
    <lineage>
        <taxon>Bacteria</taxon>
        <taxon>Pseudomonadati</taxon>
        <taxon>Nitrospirota</taxon>
        <taxon>Nitrospiria</taxon>
        <taxon>Nitrospirales</taxon>
        <taxon>Nitrospiraceae</taxon>
        <taxon>Candidatus Magnetominusculus</taxon>
    </lineage>
</organism>